<dbReference type="InterPro" id="IPR013968">
    <property type="entry name" value="PKS_KR"/>
</dbReference>
<evidence type="ECO:0000259" key="2">
    <source>
        <dbReference type="PROSITE" id="PS50075"/>
    </source>
</evidence>
<protein>
    <submittedName>
        <fullName evidence="3">SDR family NAD(P)-dependent oxidoreductase</fullName>
    </submittedName>
</protein>
<gene>
    <name evidence="3" type="ORF">KV110_14090</name>
</gene>
<dbReference type="RefSeq" id="WP_218476515.1">
    <property type="nucleotide sequence ID" value="NZ_BAABJN010000018.1"/>
</dbReference>
<evidence type="ECO:0000313" key="3">
    <source>
        <dbReference type="EMBL" id="QXN94085.1"/>
    </source>
</evidence>
<comment type="similarity">
    <text evidence="1">Belongs to the ATP-dependent AMP-binding enzyme family.</text>
</comment>
<dbReference type="InterPro" id="IPR057326">
    <property type="entry name" value="KR_dom"/>
</dbReference>
<organism evidence="3 4">
    <name type="scientific">Nocardia iowensis</name>
    <dbReference type="NCBI Taxonomy" id="204891"/>
    <lineage>
        <taxon>Bacteria</taxon>
        <taxon>Bacillati</taxon>
        <taxon>Actinomycetota</taxon>
        <taxon>Actinomycetes</taxon>
        <taxon>Mycobacteriales</taxon>
        <taxon>Nocardiaceae</taxon>
        <taxon>Nocardia</taxon>
    </lineage>
</organism>
<feature type="domain" description="Carrier" evidence="2">
    <location>
        <begin position="1138"/>
        <end position="1212"/>
    </location>
</feature>
<dbReference type="Pfam" id="PF08659">
    <property type="entry name" value="KR"/>
    <property type="match status" value="1"/>
</dbReference>
<accession>A0ABX8S0E3</accession>
<sequence length="1212" mass="129193">MSVELVRSVLARPDVLDCIAIPGTAHLYVVATADADPVDVQRELSRMPGVTVRVLRRIPRLPNGNPDLAALPAPGTADSWVPVRYPLEYRRINGIRPMRDSAVPETRKPAQATGPELIVARTDPRTLPEALCTAAATAHSVVITGPDGDTRRSYADLLEHGHRVAAGLHGHGFGPGTNIVLALRDLNDYVVAVWACLLGGLVPVTMPEPKPDDLDALSALSARLSGAPVLTSSPVAASLSAAVAFTIAELSTATADIAVHEPDPDDVALLVLSSGSTGRPKLIQLTHRAIVQNALVARQLDLIRGGETSFNWLPFDHAPALVMYLLRDAVLGCTGVHAPTDYITADPLRWLDVLQRHRVAHTWSANFGYRMLTAALEQSPDRRWDLSALRTLLNAGEQCIPAVVTEFLGQMARFGITAANVVHMWGMAETATAASCAYFRAADNIVTHNGIEYVSMGAPAPGSQLRIVDDAVPTAEHIVPVPEYTVGRLQVRGRRVTPGYLDSAEANAAAFTADGWFDTGDLAFLADGKLVITGRAKEVVVINGAKHHSHTIEEVVHEIAGVRRGFAAAVGIPDPEVGTELLAVCYVPTSSADHDQIADRIAAAVTDRLGLPVAVIAAVTESEFPRTTGGKVQRAVVARRLAAGELSGRTAPGMGNAPGATPNCVYVTRWAPVPPAPRPDTGLRGPVVLFADESGVAEHFVRRVPGPYTVVRKGSTFRHTGDGYVIDPYRDEHWLALSSELSAPETVLYLWSSDLETDSCARHLVSAIRCCTAGEPRLISISRGAHVITGAEPGAVAAAATAAITAVYRREHPRSRAIHIDLAEEDAATCATDLASALADHRTAYPEIAWRQGHPHLPALRRIDTPVTDLGPLRTGGRYVVFGGAGGIGTELLSRLAATLRARLLVLGRTSLDGPNSAARQANWRRLRDAAEQADYAAIDIGDHAAVATAVAAAETRWAAPLDGVIHLAGEYRMRPLAEELPADWDLTATSHIRGIRVAAELIRQRPGAHLIIGSSLMGDFPAAGCAAYAATNALSRALAEELRRDGLSVTRVAWSLWRDTGVNVGNRYETAAAARGFLGLSPSQAAELTIETLRRPPGDYQIGIDRRGTDVRALIDDTRDLARTEPDDSTRRPDLPPEATEILGRMIGALDGFTGQRLSTHTPITYLGRTSVQMVQVHARLEAALDTAIPHEMFFAAPTLGALAGALHAAR</sequence>
<dbReference type="SMART" id="SM00822">
    <property type="entry name" value="PKS_KR"/>
    <property type="match status" value="1"/>
</dbReference>
<dbReference type="Proteomes" id="UP000694257">
    <property type="component" value="Chromosome"/>
</dbReference>
<dbReference type="PANTHER" id="PTHR22754">
    <property type="entry name" value="DISCO-INTERACTING PROTEIN 2 DIP2 -RELATED"/>
    <property type="match status" value="1"/>
</dbReference>
<dbReference type="PANTHER" id="PTHR22754:SF32">
    <property type="entry name" value="DISCO-INTERACTING PROTEIN 2"/>
    <property type="match status" value="1"/>
</dbReference>
<proteinExistence type="inferred from homology"/>
<dbReference type="Pfam" id="PF00550">
    <property type="entry name" value="PP-binding"/>
    <property type="match status" value="1"/>
</dbReference>
<evidence type="ECO:0000313" key="4">
    <source>
        <dbReference type="Proteomes" id="UP000694257"/>
    </source>
</evidence>
<dbReference type="EMBL" id="CP078145">
    <property type="protein sequence ID" value="QXN94085.1"/>
    <property type="molecule type" value="Genomic_DNA"/>
</dbReference>
<dbReference type="PROSITE" id="PS00455">
    <property type="entry name" value="AMP_BINDING"/>
    <property type="match status" value="1"/>
</dbReference>
<dbReference type="PROSITE" id="PS50075">
    <property type="entry name" value="CARRIER"/>
    <property type="match status" value="1"/>
</dbReference>
<keyword evidence="4" id="KW-1185">Reference proteome</keyword>
<dbReference type="InterPro" id="IPR000873">
    <property type="entry name" value="AMP-dep_synth/lig_dom"/>
</dbReference>
<name>A0ABX8S0E3_NOCIO</name>
<reference evidence="3 4" key="1">
    <citation type="submission" date="2021-07" db="EMBL/GenBank/DDBJ databases">
        <title>Whole Genome Sequence of Nocardia Iowensis.</title>
        <authorList>
            <person name="Lamm A."/>
            <person name="Collins-Fairclough A.M."/>
            <person name="Bunk B."/>
            <person name="Sproer C."/>
        </authorList>
    </citation>
    <scope>NUCLEOTIDE SEQUENCE [LARGE SCALE GENOMIC DNA]</scope>
    <source>
        <strain evidence="3 4">NRRL 5646</strain>
    </source>
</reference>
<dbReference type="InterPro" id="IPR009081">
    <property type="entry name" value="PP-bd_ACP"/>
</dbReference>
<dbReference type="Pfam" id="PF00501">
    <property type="entry name" value="AMP-binding"/>
    <property type="match status" value="1"/>
</dbReference>
<dbReference type="InterPro" id="IPR020845">
    <property type="entry name" value="AMP-binding_CS"/>
</dbReference>
<evidence type="ECO:0000256" key="1">
    <source>
        <dbReference type="ARBA" id="ARBA00006432"/>
    </source>
</evidence>